<dbReference type="PANTHER" id="PTHR12655:SF8">
    <property type="entry name" value="HOTDOG ACOT-TYPE DOMAIN-CONTAINING PROTEIN"/>
    <property type="match status" value="1"/>
</dbReference>
<name>A0A7S0L8R4_9EUKA</name>
<dbReference type="PANTHER" id="PTHR12655">
    <property type="entry name" value="ACYL-COA THIOESTERASE"/>
    <property type="match status" value="1"/>
</dbReference>
<evidence type="ECO:0000256" key="4">
    <source>
        <dbReference type="ARBA" id="ARBA00022946"/>
    </source>
</evidence>
<reference evidence="6" key="1">
    <citation type="submission" date="2021-01" db="EMBL/GenBank/DDBJ databases">
        <authorList>
            <person name="Corre E."/>
            <person name="Pelletier E."/>
            <person name="Niang G."/>
            <person name="Scheremetjew M."/>
            <person name="Finn R."/>
            <person name="Kale V."/>
            <person name="Holt S."/>
            <person name="Cochrane G."/>
            <person name="Meng A."/>
            <person name="Brown T."/>
            <person name="Cohen L."/>
        </authorList>
    </citation>
    <scope>NUCLEOTIDE SEQUENCE</scope>
    <source>
        <strain evidence="6">PLY182g</strain>
    </source>
</reference>
<feature type="domain" description="HotDog ACOT-type" evidence="5">
    <location>
        <begin position="288"/>
        <end position="401"/>
    </location>
</feature>
<dbReference type="GO" id="GO:0006637">
    <property type="term" value="P:acyl-CoA metabolic process"/>
    <property type="evidence" value="ECO:0007669"/>
    <property type="project" value="TreeGrafter"/>
</dbReference>
<dbReference type="SUPFAM" id="SSF54637">
    <property type="entry name" value="Thioesterase/thiol ester dehydrase-isomerase"/>
    <property type="match status" value="2"/>
</dbReference>
<dbReference type="GO" id="GO:0047617">
    <property type="term" value="F:fatty acyl-CoA hydrolase activity"/>
    <property type="evidence" value="ECO:0007669"/>
    <property type="project" value="TreeGrafter"/>
</dbReference>
<dbReference type="InterPro" id="IPR029069">
    <property type="entry name" value="HotDog_dom_sf"/>
</dbReference>
<evidence type="ECO:0000256" key="2">
    <source>
        <dbReference type="ARBA" id="ARBA00022737"/>
    </source>
</evidence>
<evidence type="ECO:0000313" key="6">
    <source>
        <dbReference type="EMBL" id="CAD8602738.1"/>
    </source>
</evidence>
<sequence>MALNILTRKLRRPSNAFLGGPGDVASVLPALYGLSRGAKRGTPSWVPQPDCMTCGGGIQHERERTASWLEITYPFASDPELRLLYQLGDGNTMRAGMFLEELDAFSADCALRHCESHEALSHEALPGSTSKRHLTVVTAAHDGLALEPGVGLSALADLRLRGGVVSVGRTSMEVQTDLLRVIRFCPRAGELHSSDHEREEYIGSCFTVMVARELDHTASALVPRLAGGESDAGEVEAAVARNARRRQLAVTALALQPPSVEEVPVLHELWRRTRDGVSAEGVHVVPMQASEHRAVDIQQPVHRNNNGFMFGGYLMRRALEVAWLSAFRLCRQPPRFAGLDDVVFKKPVVVGSMLEYVARVAFVCPNGSIRVLVEAQQLDLCSGKTELTNQLHFVFESKSSGQMQVHPSTYEEGMVYLEGRRRWMHRSKRHKL</sequence>
<keyword evidence="4" id="KW-0809">Transit peptide</keyword>
<gene>
    <name evidence="6" type="ORF">CPEL01642_LOCUS6071</name>
</gene>
<evidence type="ECO:0000256" key="1">
    <source>
        <dbReference type="ARBA" id="ARBA00010458"/>
    </source>
</evidence>
<accession>A0A7S0L8R4</accession>
<proteinExistence type="inferred from homology"/>
<feature type="domain" description="HotDog ACOT-type" evidence="5">
    <location>
        <begin position="67"/>
        <end position="215"/>
    </location>
</feature>
<evidence type="ECO:0000256" key="3">
    <source>
        <dbReference type="ARBA" id="ARBA00022801"/>
    </source>
</evidence>
<dbReference type="CDD" id="cd03442">
    <property type="entry name" value="BFIT_BACH"/>
    <property type="match status" value="1"/>
</dbReference>
<dbReference type="Gene3D" id="3.10.129.10">
    <property type="entry name" value="Hotdog Thioesterase"/>
    <property type="match status" value="2"/>
</dbReference>
<organism evidence="6">
    <name type="scientific">Coccolithus braarudii</name>
    <dbReference type="NCBI Taxonomy" id="221442"/>
    <lineage>
        <taxon>Eukaryota</taxon>
        <taxon>Haptista</taxon>
        <taxon>Haptophyta</taxon>
        <taxon>Prymnesiophyceae</taxon>
        <taxon>Coccolithales</taxon>
        <taxon>Coccolithaceae</taxon>
        <taxon>Coccolithus</taxon>
    </lineage>
</organism>
<dbReference type="InterPro" id="IPR033120">
    <property type="entry name" value="HOTDOG_ACOT"/>
</dbReference>
<dbReference type="PROSITE" id="PS51770">
    <property type="entry name" value="HOTDOG_ACOT"/>
    <property type="match status" value="2"/>
</dbReference>
<keyword evidence="3" id="KW-0378">Hydrolase</keyword>
<protein>
    <recommendedName>
        <fullName evidence="5">HotDog ACOT-type domain-containing protein</fullName>
    </recommendedName>
</protein>
<dbReference type="AlphaFoldDB" id="A0A7S0L8R4"/>
<dbReference type="EMBL" id="HBEY01012632">
    <property type="protein sequence ID" value="CAD8602738.1"/>
    <property type="molecule type" value="Transcribed_RNA"/>
</dbReference>
<comment type="similarity">
    <text evidence="1">Belongs to the acyl coenzyme A hydrolase family.</text>
</comment>
<keyword evidence="2" id="KW-0677">Repeat</keyword>
<evidence type="ECO:0000259" key="5">
    <source>
        <dbReference type="PROSITE" id="PS51770"/>
    </source>
</evidence>